<dbReference type="EMBL" id="MOMC01000010">
    <property type="protein sequence ID" value="ONH32467.1"/>
    <property type="molecule type" value="Genomic_DNA"/>
</dbReference>
<accession>A0A1V2IH68</accession>
<dbReference type="AlphaFoldDB" id="A0A1V2IH68"/>
<name>A0A1V2IH68_9ACTN</name>
<protein>
    <submittedName>
        <fullName evidence="2">Uncharacterized protein</fullName>
    </submittedName>
</protein>
<organism evidence="2 3">
    <name type="scientific">Pseudofrankia asymbiotica</name>
    <dbReference type="NCBI Taxonomy" id="1834516"/>
    <lineage>
        <taxon>Bacteria</taxon>
        <taxon>Bacillati</taxon>
        <taxon>Actinomycetota</taxon>
        <taxon>Actinomycetes</taxon>
        <taxon>Frankiales</taxon>
        <taxon>Frankiaceae</taxon>
        <taxon>Pseudofrankia</taxon>
    </lineage>
</organism>
<dbReference type="Proteomes" id="UP000188929">
    <property type="component" value="Unassembled WGS sequence"/>
</dbReference>
<comment type="caution">
    <text evidence="2">The sequence shown here is derived from an EMBL/GenBank/DDBJ whole genome shotgun (WGS) entry which is preliminary data.</text>
</comment>
<sequence length="202" mass="21456">MRDSGSVNGWVHLGRLWTNGEPFLAMDVGLRADWRGHSDESHFDQVVEAGIEVTSLPVGTGRAVLVGGDGVVRDDSWIEVLTSDMGTVALVQASGPDYGEALSAALSFPSRDDDDGDPLSVPSGDIALFSSAVDGLGPHSTPLADPRPGPVPVEHGPPSSLAPDPGLLLRTGHTCYTLKVRWYTELGDDRFARWLLTPTTTQ</sequence>
<gene>
    <name evidence="2" type="ORF">BL253_05465</name>
</gene>
<evidence type="ECO:0000313" key="2">
    <source>
        <dbReference type="EMBL" id="ONH32467.1"/>
    </source>
</evidence>
<feature type="unsure residue" description="D or N" evidence="2">
    <location>
        <position position="75"/>
    </location>
</feature>
<keyword evidence="3" id="KW-1185">Reference proteome</keyword>
<proteinExistence type="predicted"/>
<evidence type="ECO:0000313" key="3">
    <source>
        <dbReference type="Proteomes" id="UP000188929"/>
    </source>
</evidence>
<feature type="region of interest" description="Disordered" evidence="1">
    <location>
        <begin position="137"/>
        <end position="166"/>
    </location>
</feature>
<evidence type="ECO:0000256" key="1">
    <source>
        <dbReference type="SAM" id="MobiDB-lite"/>
    </source>
</evidence>
<reference evidence="3" key="1">
    <citation type="submission" date="2016-10" db="EMBL/GenBank/DDBJ databases">
        <title>Frankia sp. NRRL B-16386 Genome sequencing.</title>
        <authorList>
            <person name="Ghodhbane-Gtari F."/>
            <person name="Swanson E."/>
            <person name="Gueddou A."/>
            <person name="Hezbri K."/>
            <person name="Ktari K."/>
            <person name="Nouioui I."/>
            <person name="Morris K."/>
            <person name="Simpson S."/>
            <person name="Abebe-Akele F."/>
            <person name="Thomas K."/>
            <person name="Gtari M."/>
            <person name="Tisa L.S."/>
        </authorList>
    </citation>
    <scope>NUCLEOTIDE SEQUENCE [LARGE SCALE GENOMIC DNA]</scope>
    <source>
        <strain evidence="3">NRRL B-16386</strain>
    </source>
</reference>